<evidence type="ECO:0000313" key="2">
    <source>
        <dbReference type="EMBL" id="VDM39459.1"/>
    </source>
</evidence>
<protein>
    <submittedName>
        <fullName evidence="4">Retrotransposon protein, putative, unclassified</fullName>
    </submittedName>
</protein>
<dbReference type="EMBL" id="UYWY01019834">
    <property type="protein sequence ID" value="VDM39459.1"/>
    <property type="molecule type" value="Genomic_DNA"/>
</dbReference>
<accession>A0A183UI18</accession>
<dbReference type="AlphaFoldDB" id="A0A183UI18"/>
<organism evidence="3 4">
    <name type="scientific">Toxocara canis</name>
    <name type="common">Canine roundworm</name>
    <dbReference type="NCBI Taxonomy" id="6265"/>
    <lineage>
        <taxon>Eukaryota</taxon>
        <taxon>Metazoa</taxon>
        <taxon>Ecdysozoa</taxon>
        <taxon>Nematoda</taxon>
        <taxon>Chromadorea</taxon>
        <taxon>Rhabditida</taxon>
        <taxon>Spirurina</taxon>
        <taxon>Ascaridomorpha</taxon>
        <taxon>Ascaridoidea</taxon>
        <taxon>Toxocaridae</taxon>
        <taxon>Toxocara</taxon>
    </lineage>
</organism>
<evidence type="ECO:0000256" key="1">
    <source>
        <dbReference type="SAM" id="MobiDB-lite"/>
    </source>
</evidence>
<name>A0A183UI18_TOXCA</name>
<gene>
    <name evidence="2" type="ORF">TCNE_LOCUS8138</name>
</gene>
<dbReference type="Proteomes" id="UP000050794">
    <property type="component" value="Unassembled WGS sequence"/>
</dbReference>
<feature type="region of interest" description="Disordered" evidence="1">
    <location>
        <begin position="116"/>
        <end position="139"/>
    </location>
</feature>
<reference evidence="4" key="1">
    <citation type="submission" date="2016-06" db="UniProtKB">
        <authorList>
            <consortium name="WormBaseParasite"/>
        </authorList>
    </citation>
    <scope>IDENTIFICATION</scope>
</reference>
<evidence type="ECO:0000313" key="3">
    <source>
        <dbReference type="Proteomes" id="UP000050794"/>
    </source>
</evidence>
<dbReference type="WBParaSite" id="TCNE_0000813801-mRNA-1">
    <property type="protein sequence ID" value="TCNE_0000813801-mRNA-1"/>
    <property type="gene ID" value="TCNE_0000813801"/>
</dbReference>
<feature type="region of interest" description="Disordered" evidence="1">
    <location>
        <begin position="165"/>
        <end position="184"/>
    </location>
</feature>
<keyword evidence="3" id="KW-1185">Reference proteome</keyword>
<sequence>MASATDQQTDTWLRCWENLPTSCRVSLVGWKRFPVNGEARSFWLEVAKEIHIAGHPEEEIGIQEGKAEANGNSLLSSLLVTGVGNKASSLTILHPGSKVKGDGKANSQVLAHRGVKAKEDGRANNPVPAHLGDKAKEDGRANNPVLAHLGNKAKEDGSSLLVRKGQVDRKAGSKISGVTHSQEEEVGSRVAVAIPGHNSNDHQAAGRAVGI</sequence>
<proteinExistence type="predicted"/>
<reference evidence="2 3" key="2">
    <citation type="submission" date="2018-11" db="EMBL/GenBank/DDBJ databases">
        <authorList>
            <consortium name="Pathogen Informatics"/>
        </authorList>
    </citation>
    <scope>NUCLEOTIDE SEQUENCE [LARGE SCALE GENOMIC DNA]</scope>
</reference>
<evidence type="ECO:0000313" key="4">
    <source>
        <dbReference type="WBParaSite" id="TCNE_0000813801-mRNA-1"/>
    </source>
</evidence>